<organism evidence="1">
    <name type="scientific">Arundo donax</name>
    <name type="common">Giant reed</name>
    <name type="synonym">Donax arundinaceus</name>
    <dbReference type="NCBI Taxonomy" id="35708"/>
    <lineage>
        <taxon>Eukaryota</taxon>
        <taxon>Viridiplantae</taxon>
        <taxon>Streptophyta</taxon>
        <taxon>Embryophyta</taxon>
        <taxon>Tracheophyta</taxon>
        <taxon>Spermatophyta</taxon>
        <taxon>Magnoliopsida</taxon>
        <taxon>Liliopsida</taxon>
        <taxon>Poales</taxon>
        <taxon>Poaceae</taxon>
        <taxon>PACMAD clade</taxon>
        <taxon>Arundinoideae</taxon>
        <taxon>Arundineae</taxon>
        <taxon>Arundo</taxon>
    </lineage>
</organism>
<protein>
    <submittedName>
        <fullName evidence="1">Uncharacterized protein</fullName>
    </submittedName>
</protein>
<reference evidence="1" key="1">
    <citation type="submission" date="2014-09" db="EMBL/GenBank/DDBJ databases">
        <authorList>
            <person name="Magalhaes I.L.F."/>
            <person name="Oliveira U."/>
            <person name="Santos F.R."/>
            <person name="Vidigal T.H.D.A."/>
            <person name="Brescovit A.D."/>
            <person name="Santos A.J."/>
        </authorList>
    </citation>
    <scope>NUCLEOTIDE SEQUENCE</scope>
    <source>
        <tissue evidence="1">Shoot tissue taken approximately 20 cm above the soil surface</tissue>
    </source>
</reference>
<evidence type="ECO:0000313" key="1">
    <source>
        <dbReference type="EMBL" id="JAD44301.1"/>
    </source>
</evidence>
<dbReference type="AlphaFoldDB" id="A0A0A8ZZM9"/>
<dbReference type="EMBL" id="GBRH01253594">
    <property type="protein sequence ID" value="JAD44301.1"/>
    <property type="molecule type" value="Transcribed_RNA"/>
</dbReference>
<accession>A0A0A8ZZM9</accession>
<name>A0A0A8ZZM9_ARUDO</name>
<reference evidence="1" key="2">
    <citation type="journal article" date="2015" name="Data Brief">
        <title>Shoot transcriptome of the giant reed, Arundo donax.</title>
        <authorList>
            <person name="Barrero R.A."/>
            <person name="Guerrero F.D."/>
            <person name="Moolhuijzen P."/>
            <person name="Goolsby J.A."/>
            <person name="Tidwell J."/>
            <person name="Bellgard S.E."/>
            <person name="Bellgard M.I."/>
        </authorList>
    </citation>
    <scope>NUCLEOTIDE SEQUENCE</scope>
    <source>
        <tissue evidence="1">Shoot tissue taken approximately 20 cm above the soil surface</tissue>
    </source>
</reference>
<proteinExistence type="predicted"/>
<sequence>MFLTHLSCPFATIIFDKTAR</sequence>